<evidence type="ECO:0000313" key="5">
    <source>
        <dbReference type="Proteomes" id="UP001231189"/>
    </source>
</evidence>
<dbReference type="PANTHER" id="PTHR32141:SF58">
    <property type="entry name" value="F-BOX DOMAIN-CONTAINING PROTEIN"/>
    <property type="match status" value="1"/>
</dbReference>
<dbReference type="CDD" id="cd22160">
    <property type="entry name" value="F-box_AtFBL13-like"/>
    <property type="match status" value="1"/>
</dbReference>
<dbReference type="Proteomes" id="UP001231189">
    <property type="component" value="Unassembled WGS sequence"/>
</dbReference>
<evidence type="ECO:0000256" key="1">
    <source>
        <dbReference type="SAM" id="MobiDB-lite"/>
    </source>
</evidence>
<dbReference type="EMBL" id="JAUUTY010000006">
    <property type="protein sequence ID" value="KAK1613796.1"/>
    <property type="molecule type" value="Genomic_DNA"/>
</dbReference>
<feature type="region of interest" description="Disordered" evidence="1">
    <location>
        <begin position="581"/>
        <end position="614"/>
    </location>
</feature>
<keyword evidence="5" id="KW-1185">Reference proteome</keyword>
<gene>
    <name evidence="4" type="ORF">QYE76_019313</name>
</gene>
<evidence type="ECO:0000259" key="3">
    <source>
        <dbReference type="Pfam" id="PF24758"/>
    </source>
</evidence>
<dbReference type="InterPro" id="IPR053781">
    <property type="entry name" value="F-box_AtFBL13-like"/>
</dbReference>
<protein>
    <recommendedName>
        <fullName evidence="6">F-box domain-containing protein</fullName>
    </recommendedName>
</protein>
<name>A0AAD8R499_LOLMU</name>
<dbReference type="Gene3D" id="1.20.1280.50">
    <property type="match status" value="1"/>
</dbReference>
<organism evidence="4 5">
    <name type="scientific">Lolium multiflorum</name>
    <name type="common">Italian ryegrass</name>
    <name type="synonym">Lolium perenne subsp. multiflorum</name>
    <dbReference type="NCBI Taxonomy" id="4521"/>
    <lineage>
        <taxon>Eukaryota</taxon>
        <taxon>Viridiplantae</taxon>
        <taxon>Streptophyta</taxon>
        <taxon>Embryophyta</taxon>
        <taxon>Tracheophyta</taxon>
        <taxon>Spermatophyta</taxon>
        <taxon>Magnoliopsida</taxon>
        <taxon>Liliopsida</taxon>
        <taxon>Poales</taxon>
        <taxon>Poaceae</taxon>
        <taxon>BOP clade</taxon>
        <taxon>Pooideae</taxon>
        <taxon>Poodae</taxon>
        <taxon>Poeae</taxon>
        <taxon>Poeae Chloroplast Group 2 (Poeae type)</taxon>
        <taxon>Loliodinae</taxon>
        <taxon>Loliinae</taxon>
        <taxon>Lolium</taxon>
    </lineage>
</organism>
<accession>A0AAD8R499</accession>
<reference evidence="4" key="1">
    <citation type="submission" date="2023-07" db="EMBL/GenBank/DDBJ databases">
        <title>A chromosome-level genome assembly of Lolium multiflorum.</title>
        <authorList>
            <person name="Chen Y."/>
            <person name="Copetti D."/>
            <person name="Kolliker R."/>
            <person name="Studer B."/>
        </authorList>
    </citation>
    <scope>NUCLEOTIDE SEQUENCE</scope>
    <source>
        <strain evidence="4">02402/16</strain>
        <tissue evidence="4">Leaf</tissue>
    </source>
</reference>
<dbReference type="AlphaFoldDB" id="A0AAD8R499"/>
<feature type="domain" description="F-box/LRR-repeat protein 15/At3g58940/PEG3-like LRR" evidence="3">
    <location>
        <begin position="146"/>
        <end position="233"/>
    </location>
</feature>
<evidence type="ECO:0008006" key="6">
    <source>
        <dbReference type="Google" id="ProtNLM"/>
    </source>
</evidence>
<evidence type="ECO:0000259" key="2">
    <source>
        <dbReference type="Pfam" id="PF00646"/>
    </source>
</evidence>
<sequence>MAAAASDRLSDLSDDLLIHVLSFLPSREAASTTSLSRRWRRPLWLETCVVNFDYRSYITTTGGVPRWWRVWVDSCRAHTLYRSRGRGPRKLVLVMHGDDLPHDDDEDAHAVQEDDAHAIEEEDDQGDVSKLDEEYTGVDAVEVVVGVEELRVELVNCASPAHCRYTCPAPPFASLRVLEITGYLVEPDARGRLAFPCLEAMRLMRCRLEIATLKDMIEAAPRLADLRLEAVCFEDDQYEYHLRCPTATAVVIADLHGFRPSLNFRGCSVTLDAPHVRHFRYANVVTFEDTNFSFEQQPPYLEQVHLAVHSSSTRAAQLRRSLLASVSHVRSLKLTAYSMADLADVMWYYSYHLQRLEIEDLCGWCIRDDSGTAGRALVKLLRKCPGIRELRIKFSWREYLEETTDPEVLNAAMSDFAPCRAIVNEEEDCCHGLDHHKLCYGFKVDCLQDSLRRVVVEFDMEKLTCFQLRLVKVLAKNDMALEELVVDGGEGYDWSHIDCKIARWMKRRRRASSALPAMNPNPRWPPPLSEFPPLARDPDPEPMPATTCSEATISSVALWRPVRLADLYGEFTPSHRRSLPFPRRLPARCRRPQAASRPRSAALPAHPCKNRKNM</sequence>
<dbReference type="InterPro" id="IPR032675">
    <property type="entry name" value="LRR_dom_sf"/>
</dbReference>
<dbReference type="Gene3D" id="3.80.10.10">
    <property type="entry name" value="Ribonuclease Inhibitor"/>
    <property type="match status" value="1"/>
</dbReference>
<dbReference type="InterPro" id="IPR055411">
    <property type="entry name" value="LRR_FXL15/At3g58940/PEG3-like"/>
</dbReference>
<dbReference type="PANTHER" id="PTHR32141">
    <property type="match status" value="1"/>
</dbReference>
<dbReference type="SUPFAM" id="SSF81383">
    <property type="entry name" value="F-box domain"/>
    <property type="match status" value="1"/>
</dbReference>
<dbReference type="Pfam" id="PF24758">
    <property type="entry name" value="LRR_At5g56370"/>
    <property type="match status" value="1"/>
</dbReference>
<evidence type="ECO:0000313" key="4">
    <source>
        <dbReference type="EMBL" id="KAK1613796.1"/>
    </source>
</evidence>
<dbReference type="InterPro" id="IPR036047">
    <property type="entry name" value="F-box-like_dom_sf"/>
</dbReference>
<dbReference type="Pfam" id="PF00646">
    <property type="entry name" value="F-box"/>
    <property type="match status" value="1"/>
</dbReference>
<dbReference type="InterPro" id="IPR001810">
    <property type="entry name" value="F-box_dom"/>
</dbReference>
<proteinExistence type="predicted"/>
<dbReference type="InterPro" id="IPR055302">
    <property type="entry name" value="F-box_dom-containing"/>
</dbReference>
<feature type="compositionally biased region" description="Low complexity" evidence="1">
    <location>
        <begin position="592"/>
        <end position="607"/>
    </location>
</feature>
<feature type="domain" description="F-box" evidence="2">
    <location>
        <begin position="9"/>
        <end position="41"/>
    </location>
</feature>
<comment type="caution">
    <text evidence="4">The sequence shown here is derived from an EMBL/GenBank/DDBJ whole genome shotgun (WGS) entry which is preliminary data.</text>
</comment>